<dbReference type="GO" id="GO:0005739">
    <property type="term" value="C:mitochondrion"/>
    <property type="evidence" value="ECO:0007669"/>
    <property type="project" value="TreeGrafter"/>
</dbReference>
<feature type="compositionally biased region" description="Basic and acidic residues" evidence="3">
    <location>
        <begin position="216"/>
        <end position="242"/>
    </location>
</feature>
<sequence length="431" mass="47237">MATHLFHRSLPKTLILASMFSRSFLTATGAAVSASSHSSFSLLRRLRPLAAIVAADFRRLSPAPSAREFSTRATSSSLNDPNPNWSNRPPKETILLDGCDFEHWLVVMEKPEGEPTRDEIIDSYIKTLSMVVGSEEEARMKIYSVSTRCYFAFGCLVSEELSYKIKELPKVRWVLPDSYLDVKNKDYGGEPFINGQAVPYDPKYHEEWIRNNARANERNRRNDRPRNFDRSRNFERRRENMQNRDFPNASGNQPTGPNMGGGPPSNMPPNNFAPPPPPQNHGGMPSSNYAPPPPPNNWGGPPPPPPNNYRGGPPPPPNNFEGAPPPRNYAGAPPPPLNNFEGAPPPRNYAGAPPPPPPSNSGPAPPRNYGGPQPSNYGGPQPNNYWGGPPPPNNYGGPSNGVGSPQQNSHGGAMQSNAHGWTSNVHNNQQE</sequence>
<dbReference type="PANTHER" id="PTHR31346:SF4">
    <property type="entry name" value="MULTIPLE ORGANELLAR RNA EDITING FACTOR 8, CHLOROPLASTIC_MITOCHONDRIAL"/>
    <property type="match status" value="1"/>
</dbReference>
<dbReference type="InterPro" id="IPR039206">
    <property type="entry name" value="MORF/ORRM1/DAG-like"/>
</dbReference>
<proteinExistence type="predicted"/>
<dbReference type="Proteomes" id="UP000504603">
    <property type="component" value="Unplaced"/>
</dbReference>
<evidence type="ECO:0000256" key="1">
    <source>
        <dbReference type="ARBA" id="ARBA00022664"/>
    </source>
</evidence>
<evidence type="ECO:0000313" key="6">
    <source>
        <dbReference type="RefSeq" id="XP_022142853.1"/>
    </source>
</evidence>
<keyword evidence="2" id="KW-0809">Transit peptide</keyword>
<evidence type="ECO:0000313" key="5">
    <source>
        <dbReference type="Proteomes" id="UP000504603"/>
    </source>
</evidence>
<dbReference type="RefSeq" id="XP_022142853.1">
    <property type="nucleotide sequence ID" value="XM_022287161.1"/>
</dbReference>
<feature type="compositionally biased region" description="Low complexity" evidence="3">
    <location>
        <begin position="376"/>
        <end position="387"/>
    </location>
</feature>
<dbReference type="PANTHER" id="PTHR31346">
    <property type="entry name" value="MULTIPLE ORGANELLAR RNA EDITING FACTOR 2, CHLOROPLASTIC-RELATED-RELATED"/>
    <property type="match status" value="1"/>
</dbReference>
<evidence type="ECO:0000259" key="4">
    <source>
        <dbReference type="Pfam" id="PF21864"/>
    </source>
</evidence>
<feature type="compositionally biased region" description="Polar residues" evidence="3">
    <location>
        <begin position="71"/>
        <end position="87"/>
    </location>
</feature>
<dbReference type="Pfam" id="PF21864">
    <property type="entry name" value="MORF_dom"/>
    <property type="match status" value="1"/>
</dbReference>
<keyword evidence="5" id="KW-1185">Reference proteome</keyword>
<evidence type="ECO:0000256" key="3">
    <source>
        <dbReference type="SAM" id="MobiDB-lite"/>
    </source>
</evidence>
<gene>
    <name evidence="6" type="primary">LOC111012864</name>
</gene>
<feature type="domain" description="MORF/ORRM1/DAG-like MORF" evidence="4">
    <location>
        <begin position="101"/>
        <end position="192"/>
    </location>
</feature>
<dbReference type="OrthoDB" id="1913091at2759"/>
<keyword evidence="1" id="KW-0507">mRNA processing</keyword>
<dbReference type="GO" id="GO:0080156">
    <property type="term" value="P:mitochondrial mRNA modification"/>
    <property type="evidence" value="ECO:0007669"/>
    <property type="project" value="TreeGrafter"/>
</dbReference>
<dbReference type="AlphaFoldDB" id="A0A6J1CPB1"/>
<feature type="compositionally biased region" description="Pro residues" evidence="3">
    <location>
        <begin position="265"/>
        <end position="279"/>
    </location>
</feature>
<protein>
    <submittedName>
        <fullName evidence="6">Multiple organellar RNA editing factor 8, chloroplastic/mitochondrial-like</fullName>
    </submittedName>
</protein>
<feature type="compositionally biased region" description="Polar residues" evidence="3">
    <location>
        <begin position="406"/>
        <end position="431"/>
    </location>
</feature>
<dbReference type="GeneID" id="111012864"/>
<evidence type="ECO:0000256" key="2">
    <source>
        <dbReference type="ARBA" id="ARBA00022946"/>
    </source>
</evidence>
<dbReference type="InterPro" id="IPR054059">
    <property type="entry name" value="MORF/ORRM1/DAG-like_MORF"/>
</dbReference>
<dbReference type="GO" id="GO:0006397">
    <property type="term" value="P:mRNA processing"/>
    <property type="evidence" value="ECO:0007669"/>
    <property type="project" value="UniProtKB-KW"/>
</dbReference>
<accession>A0A6J1CPB1</accession>
<organism evidence="5 6">
    <name type="scientific">Momordica charantia</name>
    <name type="common">Bitter gourd</name>
    <name type="synonym">Balsam pear</name>
    <dbReference type="NCBI Taxonomy" id="3673"/>
    <lineage>
        <taxon>Eukaryota</taxon>
        <taxon>Viridiplantae</taxon>
        <taxon>Streptophyta</taxon>
        <taxon>Embryophyta</taxon>
        <taxon>Tracheophyta</taxon>
        <taxon>Spermatophyta</taxon>
        <taxon>Magnoliopsida</taxon>
        <taxon>eudicotyledons</taxon>
        <taxon>Gunneridae</taxon>
        <taxon>Pentapetalae</taxon>
        <taxon>rosids</taxon>
        <taxon>fabids</taxon>
        <taxon>Cucurbitales</taxon>
        <taxon>Cucurbitaceae</taxon>
        <taxon>Momordiceae</taxon>
        <taxon>Momordica</taxon>
    </lineage>
</organism>
<feature type="region of interest" description="Disordered" evidence="3">
    <location>
        <begin position="216"/>
        <end position="431"/>
    </location>
</feature>
<dbReference type="KEGG" id="mcha:111012864"/>
<feature type="region of interest" description="Disordered" evidence="3">
    <location>
        <begin position="68"/>
        <end position="89"/>
    </location>
</feature>
<dbReference type="GO" id="GO:0016554">
    <property type="term" value="P:cytidine to uridine editing"/>
    <property type="evidence" value="ECO:0007669"/>
    <property type="project" value="InterPro"/>
</dbReference>
<name>A0A6J1CPB1_MOMCH</name>
<reference evidence="6" key="1">
    <citation type="submission" date="2025-08" db="UniProtKB">
        <authorList>
            <consortium name="RefSeq"/>
        </authorList>
    </citation>
    <scope>IDENTIFICATION</scope>
    <source>
        <strain evidence="6">OHB3-1</strain>
    </source>
</reference>
<feature type="compositionally biased region" description="Low complexity" evidence="3">
    <location>
        <begin position="394"/>
        <end position="405"/>
    </location>
</feature>
<feature type="compositionally biased region" description="Pro residues" evidence="3">
    <location>
        <begin position="290"/>
        <end position="366"/>
    </location>
</feature>